<gene>
    <name evidence="2" type="ORF">BDA99DRAFT_525341</name>
</gene>
<feature type="transmembrane region" description="Helical" evidence="1">
    <location>
        <begin position="39"/>
        <end position="68"/>
    </location>
</feature>
<reference evidence="2" key="2">
    <citation type="submission" date="2023-02" db="EMBL/GenBank/DDBJ databases">
        <authorList>
            <consortium name="DOE Joint Genome Institute"/>
            <person name="Mondo S.J."/>
            <person name="Chang Y."/>
            <person name="Wang Y."/>
            <person name="Ahrendt S."/>
            <person name="Andreopoulos W."/>
            <person name="Barry K."/>
            <person name="Beard J."/>
            <person name="Benny G.L."/>
            <person name="Blankenship S."/>
            <person name="Bonito G."/>
            <person name="Cuomo C."/>
            <person name="Desiro A."/>
            <person name="Gervers K.A."/>
            <person name="Hundley H."/>
            <person name="Kuo A."/>
            <person name="LaButti K."/>
            <person name="Lang B.F."/>
            <person name="Lipzen A."/>
            <person name="O'Donnell K."/>
            <person name="Pangilinan J."/>
            <person name="Reynolds N."/>
            <person name="Sandor L."/>
            <person name="Smith M.W."/>
            <person name="Tsang A."/>
            <person name="Grigoriev I.V."/>
            <person name="Stajich J.E."/>
            <person name="Spatafora J.W."/>
        </authorList>
    </citation>
    <scope>NUCLEOTIDE SEQUENCE</scope>
    <source>
        <strain evidence="2">RSA 2281</strain>
    </source>
</reference>
<organism evidence="2 3">
    <name type="scientific">Phascolomyces articulosus</name>
    <dbReference type="NCBI Taxonomy" id="60185"/>
    <lineage>
        <taxon>Eukaryota</taxon>
        <taxon>Fungi</taxon>
        <taxon>Fungi incertae sedis</taxon>
        <taxon>Mucoromycota</taxon>
        <taxon>Mucoromycotina</taxon>
        <taxon>Mucoromycetes</taxon>
        <taxon>Mucorales</taxon>
        <taxon>Lichtheimiaceae</taxon>
        <taxon>Phascolomyces</taxon>
    </lineage>
</organism>
<comment type="caution">
    <text evidence="2">The sequence shown here is derived from an EMBL/GenBank/DDBJ whole genome shotgun (WGS) entry which is preliminary data.</text>
</comment>
<feature type="transmembrane region" description="Helical" evidence="1">
    <location>
        <begin position="7"/>
        <end position="27"/>
    </location>
</feature>
<sequence length="85" mass="9300">MANRISLRLIVFACICNIIYNVMTLAITGIVDYNPGCNVIIFFVIATDIMSCMSLAMIGVNLVMILIVRVNHPIPGGIPTGRTCW</sequence>
<name>A0AAD5JPY2_9FUNG</name>
<evidence type="ECO:0000256" key="1">
    <source>
        <dbReference type="SAM" id="Phobius"/>
    </source>
</evidence>
<dbReference type="AlphaFoldDB" id="A0AAD5JPY2"/>
<proteinExistence type="predicted"/>
<keyword evidence="1" id="KW-1133">Transmembrane helix</keyword>
<reference evidence="2" key="1">
    <citation type="journal article" date="2022" name="IScience">
        <title>Evolution of zygomycete secretomes and the origins of terrestrial fungal ecologies.</title>
        <authorList>
            <person name="Chang Y."/>
            <person name="Wang Y."/>
            <person name="Mondo S."/>
            <person name="Ahrendt S."/>
            <person name="Andreopoulos W."/>
            <person name="Barry K."/>
            <person name="Beard J."/>
            <person name="Benny G.L."/>
            <person name="Blankenship S."/>
            <person name="Bonito G."/>
            <person name="Cuomo C."/>
            <person name="Desiro A."/>
            <person name="Gervers K.A."/>
            <person name="Hundley H."/>
            <person name="Kuo A."/>
            <person name="LaButti K."/>
            <person name="Lang B.F."/>
            <person name="Lipzen A."/>
            <person name="O'Donnell K."/>
            <person name="Pangilinan J."/>
            <person name="Reynolds N."/>
            <person name="Sandor L."/>
            <person name="Smith M.E."/>
            <person name="Tsang A."/>
            <person name="Grigoriev I.V."/>
            <person name="Stajich J.E."/>
            <person name="Spatafora J.W."/>
        </authorList>
    </citation>
    <scope>NUCLEOTIDE SEQUENCE</scope>
    <source>
        <strain evidence="2">RSA 2281</strain>
    </source>
</reference>
<keyword evidence="1" id="KW-0472">Membrane</keyword>
<dbReference type="EMBL" id="JAIXMP010000039">
    <property type="protein sequence ID" value="KAI9248305.1"/>
    <property type="molecule type" value="Genomic_DNA"/>
</dbReference>
<keyword evidence="3" id="KW-1185">Reference proteome</keyword>
<evidence type="ECO:0000313" key="2">
    <source>
        <dbReference type="EMBL" id="KAI9248305.1"/>
    </source>
</evidence>
<accession>A0AAD5JPY2</accession>
<dbReference type="Proteomes" id="UP001209540">
    <property type="component" value="Unassembled WGS sequence"/>
</dbReference>
<protein>
    <submittedName>
        <fullName evidence="2">Uncharacterized protein</fullName>
    </submittedName>
</protein>
<keyword evidence="1" id="KW-0812">Transmembrane</keyword>
<evidence type="ECO:0000313" key="3">
    <source>
        <dbReference type="Proteomes" id="UP001209540"/>
    </source>
</evidence>